<dbReference type="InterPro" id="IPR006162">
    <property type="entry name" value="Ppantetheine_attach_site"/>
</dbReference>
<dbReference type="Gene3D" id="3.40.50.720">
    <property type="entry name" value="NAD(P)-binding Rossmann-like Domain"/>
    <property type="match status" value="1"/>
</dbReference>
<dbReference type="AlphaFoldDB" id="A0A0C4EFF6"/>
<protein>
    <recommendedName>
        <fullName evidence="6">Carrier domain-containing protein</fullName>
    </recommendedName>
</protein>
<dbReference type="Pfam" id="PF18558">
    <property type="entry name" value="HTH_51"/>
    <property type="match status" value="1"/>
</dbReference>
<reference evidence="7" key="3">
    <citation type="submission" date="2011-03" db="EMBL/GenBank/DDBJ databases">
        <title>Annotation of Magnaporthe poae ATCC 64411.</title>
        <authorList>
            <person name="Ma L.-J."/>
            <person name="Dead R."/>
            <person name="Young S.K."/>
            <person name="Zeng Q."/>
            <person name="Gargeya S."/>
            <person name="Fitzgerald M."/>
            <person name="Haas B."/>
            <person name="Abouelleil A."/>
            <person name="Alvarado L."/>
            <person name="Arachchi H.M."/>
            <person name="Berlin A."/>
            <person name="Brown A."/>
            <person name="Chapman S.B."/>
            <person name="Chen Z."/>
            <person name="Dunbar C."/>
            <person name="Freedman E."/>
            <person name="Gearin G."/>
            <person name="Gellesch M."/>
            <person name="Goldberg J."/>
            <person name="Griggs A."/>
            <person name="Gujja S."/>
            <person name="Heiman D."/>
            <person name="Howarth C."/>
            <person name="Larson L."/>
            <person name="Lui A."/>
            <person name="MacDonald P.J.P."/>
            <person name="Mehta T."/>
            <person name="Montmayeur A."/>
            <person name="Murphy C."/>
            <person name="Neiman D."/>
            <person name="Pearson M."/>
            <person name="Priest M."/>
            <person name="Roberts A."/>
            <person name="Saif S."/>
            <person name="Shea T."/>
            <person name="Shenoy N."/>
            <person name="Sisk P."/>
            <person name="Stolte C."/>
            <person name="Sykes S."/>
            <person name="Yandava C."/>
            <person name="Wortman J."/>
            <person name="Nusbaum C."/>
            <person name="Birren B."/>
        </authorList>
    </citation>
    <scope>NUCLEOTIDE SEQUENCE</scope>
    <source>
        <strain evidence="7">ATCC 64411</strain>
    </source>
</reference>
<feature type="region of interest" description="Disordered" evidence="5">
    <location>
        <begin position="236"/>
        <end position="292"/>
    </location>
</feature>
<reference evidence="8" key="5">
    <citation type="submission" date="2015-06" db="UniProtKB">
        <authorList>
            <consortium name="EnsemblFungi"/>
        </authorList>
    </citation>
    <scope>IDENTIFICATION</scope>
    <source>
        <strain evidence="8">ATCC 64411</strain>
    </source>
</reference>
<dbReference type="InterPro" id="IPR013120">
    <property type="entry name" value="FAR_NAD-bd"/>
</dbReference>
<name>A0A0C4EFF6_MAGP6</name>
<dbReference type="Pfam" id="PF00550">
    <property type="entry name" value="PP-binding"/>
    <property type="match status" value="1"/>
</dbReference>
<dbReference type="GO" id="GO:0031177">
    <property type="term" value="F:phosphopantetheine binding"/>
    <property type="evidence" value="ECO:0007669"/>
    <property type="project" value="InterPro"/>
</dbReference>
<feature type="region of interest" description="Disordered" evidence="5">
    <location>
        <begin position="96"/>
        <end position="160"/>
    </location>
</feature>
<keyword evidence="9" id="KW-1185">Reference proteome</keyword>
<feature type="domain" description="Carrier" evidence="6">
    <location>
        <begin position="161"/>
        <end position="235"/>
    </location>
</feature>
<dbReference type="Gene3D" id="1.10.1200.10">
    <property type="entry name" value="ACP-like"/>
    <property type="match status" value="1"/>
</dbReference>
<keyword evidence="1" id="KW-0596">Phosphopantetheine</keyword>
<keyword evidence="3" id="KW-0808">Transferase</keyword>
<dbReference type="PROSITE" id="PS00012">
    <property type="entry name" value="PHOSPHOPANTETHEINE"/>
    <property type="match status" value="1"/>
</dbReference>
<dbReference type="PROSITE" id="PS50075">
    <property type="entry name" value="CARRIER"/>
    <property type="match status" value="1"/>
</dbReference>
<evidence type="ECO:0000256" key="2">
    <source>
        <dbReference type="ARBA" id="ARBA00022553"/>
    </source>
</evidence>
<dbReference type="InterPro" id="IPR020806">
    <property type="entry name" value="PKS_PP-bd"/>
</dbReference>
<dbReference type="VEuPathDB" id="FungiDB:MAPG_11500"/>
<organism evidence="8 9">
    <name type="scientific">Magnaporthiopsis poae (strain ATCC 64411 / 73-15)</name>
    <name type="common">Kentucky bluegrass fungus</name>
    <name type="synonym">Magnaporthe poae</name>
    <dbReference type="NCBI Taxonomy" id="644358"/>
    <lineage>
        <taxon>Eukaryota</taxon>
        <taxon>Fungi</taxon>
        <taxon>Dikarya</taxon>
        <taxon>Ascomycota</taxon>
        <taxon>Pezizomycotina</taxon>
        <taxon>Sordariomycetes</taxon>
        <taxon>Sordariomycetidae</taxon>
        <taxon>Magnaporthales</taxon>
        <taxon>Magnaporthaceae</taxon>
        <taxon>Magnaporthiopsis</taxon>
    </lineage>
</organism>
<dbReference type="InterPro" id="IPR036736">
    <property type="entry name" value="ACP-like_sf"/>
</dbReference>
<accession>A0A0C4EFF6</accession>
<dbReference type="EMBL" id="GL876981">
    <property type="protein sequence ID" value="KLU92555.1"/>
    <property type="molecule type" value="Genomic_DNA"/>
</dbReference>
<dbReference type="InterPro" id="IPR036291">
    <property type="entry name" value="NAD(P)-bd_dom_sf"/>
</dbReference>
<evidence type="ECO:0000256" key="3">
    <source>
        <dbReference type="ARBA" id="ARBA00022679"/>
    </source>
</evidence>
<evidence type="ECO:0000313" key="8">
    <source>
        <dbReference type="EnsemblFungi" id="MAPG_11500T0"/>
    </source>
</evidence>
<keyword evidence="2" id="KW-0597">Phosphoprotein</keyword>
<evidence type="ECO:0000259" key="6">
    <source>
        <dbReference type="PROSITE" id="PS50075"/>
    </source>
</evidence>
<dbReference type="EnsemblFungi" id="MAPG_11500T0">
    <property type="protein sequence ID" value="MAPG_11500T0"/>
    <property type="gene ID" value="MAPG_11500"/>
</dbReference>
<keyword evidence="4" id="KW-0012">Acyltransferase</keyword>
<dbReference type="Pfam" id="PF07993">
    <property type="entry name" value="NAD_binding_4"/>
    <property type="match status" value="1"/>
</dbReference>
<evidence type="ECO:0000256" key="4">
    <source>
        <dbReference type="ARBA" id="ARBA00023315"/>
    </source>
</evidence>
<dbReference type="SUPFAM" id="SSF51735">
    <property type="entry name" value="NAD(P)-binding Rossmann-fold domains"/>
    <property type="match status" value="1"/>
</dbReference>
<dbReference type="SMART" id="SM00823">
    <property type="entry name" value="PKS_PP"/>
    <property type="match status" value="1"/>
</dbReference>
<dbReference type="InterPro" id="IPR029063">
    <property type="entry name" value="SAM-dependent_MTases_sf"/>
</dbReference>
<dbReference type="Gene3D" id="3.40.50.150">
    <property type="entry name" value="Vaccinia Virus protein VP39"/>
    <property type="match status" value="1"/>
</dbReference>
<evidence type="ECO:0000313" key="9">
    <source>
        <dbReference type="Proteomes" id="UP000011715"/>
    </source>
</evidence>
<dbReference type="PANTHER" id="PTHR45681">
    <property type="entry name" value="POLYKETIDE SYNTHASE 44-RELATED"/>
    <property type="match status" value="1"/>
</dbReference>
<feature type="compositionally biased region" description="Low complexity" evidence="5">
    <location>
        <begin position="250"/>
        <end position="265"/>
    </location>
</feature>
<dbReference type="InterPro" id="IPR009081">
    <property type="entry name" value="PP-bd_ACP"/>
</dbReference>
<reference evidence="8" key="4">
    <citation type="journal article" date="2015" name="G3 (Bethesda)">
        <title>Genome sequences of three phytopathogenic species of the Magnaporthaceae family of fungi.</title>
        <authorList>
            <person name="Okagaki L.H."/>
            <person name="Nunes C.C."/>
            <person name="Sailsbery J."/>
            <person name="Clay B."/>
            <person name="Brown D."/>
            <person name="John T."/>
            <person name="Oh Y."/>
            <person name="Young N."/>
            <person name="Fitzgerald M."/>
            <person name="Haas B.J."/>
            <person name="Zeng Q."/>
            <person name="Young S."/>
            <person name="Adiconis X."/>
            <person name="Fan L."/>
            <person name="Levin J.Z."/>
            <person name="Mitchell T.K."/>
            <person name="Okubara P.A."/>
            <person name="Farman M.L."/>
            <person name="Kohn L.M."/>
            <person name="Birren B."/>
            <person name="Ma L.-J."/>
            <person name="Dean R.A."/>
        </authorList>
    </citation>
    <scope>NUCLEOTIDE SEQUENCE</scope>
    <source>
        <strain evidence="8">ATCC 64411 / 73-15</strain>
    </source>
</reference>
<evidence type="ECO:0000256" key="5">
    <source>
        <dbReference type="SAM" id="MobiDB-lite"/>
    </source>
</evidence>
<dbReference type="SUPFAM" id="SSF47336">
    <property type="entry name" value="ACP-like"/>
    <property type="match status" value="1"/>
</dbReference>
<dbReference type="SUPFAM" id="SSF53335">
    <property type="entry name" value="S-adenosyl-L-methionine-dependent methyltransferases"/>
    <property type="match status" value="1"/>
</dbReference>
<dbReference type="EMBL" id="ADBL01002832">
    <property type="status" value="NOT_ANNOTATED_CDS"/>
    <property type="molecule type" value="Genomic_DNA"/>
</dbReference>
<sequence>MYIATAIEQWVRSPEWATVATRLDGDGGRQPVAIWDVLARHEKLSENAYLTDVFVFESEEGRLTEAILGINYHRVSKASMGKMLARMTPGFTGTRADAAAAESKASIPDEAREKAAVSAQHAEAHNPSRTPESSSSSSSSNTNTGFTPPKNPGKTPSGPAIDVEGKVRLILADLCGLEPAEITIDSGLAEIGIDSLMGMELGREMEGAFKRPLMSDALAQVTTFRELVTHVAGVLGVSTDDPNVDDSSDGDYSASSTAATSVTDSPPSPGDDHAPATLTKPQAIGAPPPPVTELELPPALVFEAFEETKRLTDKFIADYRCEGYVDTVMPSQTRLCIALAVEATAQLGWDLRSAKPGTVLPPIPHAPKHERLTEWLYGMLSDEARLLDLRKGPAGETIINRTAVSPPPESSEAILAGLMRDFPDHHWANRLTFFAGRRLADVLRGEQDGIGLIFGTDEGRELVTGLYGDGILNQLANAQMRDVLARLVRKLKARPGGWGGDGPLRVMELGAGTCGTTKDMVPMLASLGVPIEYTFTDLAGSFVAAARKRLGKAYPFMKFRVHDIEKEPAADLLGTQHVVIASNAIHATRSLAASLANVRKALRPNGFLMLMEMTTAVRWVDVIFGLFEGWWLFEDGRRHAIADHTRWHQDLAAVGYGRLDWTDGWRPEVGIQRVMVAQASVVPGFSVVPSPMTFRPPETPTTTATTPDQQAQIDEFVRKYSAGFDLKPSIAGANSSDAEENAGIVVAVTGATGSLGSHLVAHLASMPAVKTVYCLNRRSRTGSPEERQDTAFSSRDITLGADEAAKLRVLVVDGAKPRLGLAADKYEALARGLTHIVHNAWAMSSKRPVSSFEDQFRAMRALVDLARDAQAFRCGKQQPRTTFIFVSSIAVMGHHPLIPGNPILAPEERLSAAAQMLPNGYAHAKWACERILEATLHRFPDDFRACSVRPGQIAGHSQTGCWNDVEHLPFLIKSSQTLAALPALDGDMCWTPVDTWVRRVRSFPGTPEDNPAVRLVDFLDENFVRMSCGGMLLDTQKCCRHSPTLSAQGPVSVEVVKRYLEWWKAKGFLHA</sequence>
<gene>
    <name evidence="7" type="ORF">MAPG_11500</name>
</gene>
<dbReference type="InterPro" id="IPR041068">
    <property type="entry name" value="HTH_51"/>
</dbReference>
<evidence type="ECO:0000313" key="7">
    <source>
        <dbReference type="EMBL" id="KLU92555.1"/>
    </source>
</evidence>
<dbReference type="GO" id="GO:0016746">
    <property type="term" value="F:acyltransferase activity"/>
    <property type="evidence" value="ECO:0007669"/>
    <property type="project" value="UniProtKB-KW"/>
</dbReference>
<dbReference type="eggNOG" id="KOG1178">
    <property type="taxonomic scope" value="Eukaryota"/>
</dbReference>
<reference evidence="9" key="1">
    <citation type="submission" date="2010-05" db="EMBL/GenBank/DDBJ databases">
        <title>The genome sequence of Magnaporthe poae strain ATCC 64411.</title>
        <authorList>
            <person name="Ma L.-J."/>
            <person name="Dead R."/>
            <person name="Young S."/>
            <person name="Zeng Q."/>
            <person name="Koehrsen M."/>
            <person name="Alvarado L."/>
            <person name="Berlin A."/>
            <person name="Chapman S.B."/>
            <person name="Chen Z."/>
            <person name="Freedman E."/>
            <person name="Gellesch M."/>
            <person name="Goldberg J."/>
            <person name="Griggs A."/>
            <person name="Gujja S."/>
            <person name="Heilman E.R."/>
            <person name="Heiman D."/>
            <person name="Hepburn T."/>
            <person name="Howarth C."/>
            <person name="Jen D."/>
            <person name="Larson L."/>
            <person name="Mehta T."/>
            <person name="Neiman D."/>
            <person name="Pearson M."/>
            <person name="Roberts A."/>
            <person name="Saif S."/>
            <person name="Shea T."/>
            <person name="Shenoy N."/>
            <person name="Sisk P."/>
            <person name="Stolte C."/>
            <person name="Sykes S."/>
            <person name="Walk T."/>
            <person name="White J."/>
            <person name="Yandava C."/>
            <person name="Haas B."/>
            <person name="Nusbaum C."/>
            <person name="Birren B."/>
        </authorList>
    </citation>
    <scope>NUCLEOTIDE SEQUENCE [LARGE SCALE GENOMIC DNA]</scope>
    <source>
        <strain evidence="9">ATCC 64411 / 73-15</strain>
    </source>
</reference>
<dbReference type="OMA" id="HERLTEW"/>
<evidence type="ECO:0000256" key="1">
    <source>
        <dbReference type="ARBA" id="ARBA00022450"/>
    </source>
</evidence>
<proteinExistence type="predicted"/>
<dbReference type="InterPro" id="IPR013217">
    <property type="entry name" value="Methyltransf_12"/>
</dbReference>
<dbReference type="Pfam" id="PF08242">
    <property type="entry name" value="Methyltransf_12"/>
    <property type="match status" value="1"/>
</dbReference>
<reference evidence="7" key="2">
    <citation type="submission" date="2010-05" db="EMBL/GenBank/DDBJ databases">
        <title>The Genome Sequence of Magnaporthe poae strain ATCC 64411.</title>
        <authorList>
            <consortium name="The Broad Institute Genome Sequencing Platform"/>
            <consortium name="Broad Institute Genome Sequencing Center for Infectious Disease"/>
            <person name="Ma L.-J."/>
            <person name="Dead R."/>
            <person name="Young S."/>
            <person name="Zeng Q."/>
            <person name="Koehrsen M."/>
            <person name="Alvarado L."/>
            <person name="Berlin A."/>
            <person name="Chapman S.B."/>
            <person name="Chen Z."/>
            <person name="Freedman E."/>
            <person name="Gellesch M."/>
            <person name="Goldberg J."/>
            <person name="Griggs A."/>
            <person name="Gujja S."/>
            <person name="Heilman E.R."/>
            <person name="Heiman D."/>
            <person name="Hepburn T."/>
            <person name="Howarth C."/>
            <person name="Jen D."/>
            <person name="Larson L."/>
            <person name="Mehta T."/>
            <person name="Neiman D."/>
            <person name="Pearson M."/>
            <person name="Roberts A."/>
            <person name="Saif S."/>
            <person name="Shea T."/>
            <person name="Shenoy N."/>
            <person name="Sisk P."/>
            <person name="Stolte C."/>
            <person name="Sykes S."/>
            <person name="Walk T."/>
            <person name="White J."/>
            <person name="Yandava C."/>
            <person name="Haas B."/>
            <person name="Nusbaum C."/>
            <person name="Birren B."/>
        </authorList>
    </citation>
    <scope>NUCLEOTIDE SEQUENCE</scope>
    <source>
        <strain evidence="7">ATCC 64411</strain>
    </source>
</reference>
<dbReference type="STRING" id="644358.A0A0C4EFF6"/>
<dbReference type="EMBL" id="ADBL01002833">
    <property type="status" value="NOT_ANNOTATED_CDS"/>
    <property type="molecule type" value="Genomic_DNA"/>
</dbReference>
<dbReference type="InterPro" id="IPR050444">
    <property type="entry name" value="Polyketide_Synthase"/>
</dbReference>
<dbReference type="Proteomes" id="UP000011715">
    <property type="component" value="Unassembled WGS sequence"/>
</dbReference>
<dbReference type="OrthoDB" id="329835at2759"/>
<dbReference type="PANTHER" id="PTHR45681:SF6">
    <property type="entry name" value="POLYKETIDE SYNTHASE 37"/>
    <property type="match status" value="1"/>
</dbReference>